<dbReference type="SUPFAM" id="SSF53254">
    <property type="entry name" value="Phosphoglycerate mutase-like"/>
    <property type="match status" value="1"/>
</dbReference>
<accession>A0A919IR43</accession>
<dbReference type="Gene3D" id="3.40.50.1240">
    <property type="entry name" value="Phosphoglycerate mutase-like"/>
    <property type="match status" value="1"/>
</dbReference>
<evidence type="ECO:0000313" key="3">
    <source>
        <dbReference type="Proteomes" id="UP000619479"/>
    </source>
</evidence>
<dbReference type="Pfam" id="PF00300">
    <property type="entry name" value="His_Phos_1"/>
    <property type="match status" value="1"/>
</dbReference>
<feature type="region of interest" description="Disordered" evidence="1">
    <location>
        <begin position="209"/>
        <end position="231"/>
    </location>
</feature>
<name>A0A919IR43_9ACTN</name>
<comment type="caution">
    <text evidence="2">The sequence shown here is derived from an EMBL/GenBank/DDBJ whole genome shotgun (WGS) entry which is preliminary data.</text>
</comment>
<dbReference type="GO" id="GO:0016791">
    <property type="term" value="F:phosphatase activity"/>
    <property type="evidence" value="ECO:0007669"/>
    <property type="project" value="TreeGrafter"/>
</dbReference>
<dbReference type="Proteomes" id="UP000619479">
    <property type="component" value="Unassembled WGS sequence"/>
</dbReference>
<dbReference type="PANTHER" id="PTHR48100">
    <property type="entry name" value="BROAD-SPECIFICITY PHOSPHATASE YOR283W-RELATED"/>
    <property type="match status" value="1"/>
</dbReference>
<dbReference type="InterPro" id="IPR013078">
    <property type="entry name" value="His_Pase_superF_clade-1"/>
</dbReference>
<protein>
    <submittedName>
        <fullName evidence="2">Phosphoglycerate mutase</fullName>
    </submittedName>
</protein>
<dbReference type="InterPro" id="IPR029033">
    <property type="entry name" value="His_PPase_superfam"/>
</dbReference>
<sequence length="231" mass="25566">MRHGESVGNIAAAEAERSGAEVIDIAERDADVPLSPTGRRQAQALHHHFRRTALSTDLAVVSPYLRARQTAELALDGLGVPLIVDERLRDRELGILDLLTNAGVHARHPEEALRRSHQGKYYYRPPGGESWADVLLRLRSLLRELREDHPDGRILLFAHEATVWLVRSLAENVPEPELMTLARGEAIANCSISSWSGDGVRLTPERFNDAGHLEDHGAPATEQEEVRAEPA</sequence>
<dbReference type="GO" id="GO:0005737">
    <property type="term" value="C:cytoplasm"/>
    <property type="evidence" value="ECO:0007669"/>
    <property type="project" value="TreeGrafter"/>
</dbReference>
<dbReference type="InterPro" id="IPR050275">
    <property type="entry name" value="PGM_Phosphatase"/>
</dbReference>
<reference evidence="2" key="1">
    <citation type="submission" date="2021-01" db="EMBL/GenBank/DDBJ databases">
        <title>Whole genome shotgun sequence of Actinoplanes cyaneus NBRC 14990.</title>
        <authorList>
            <person name="Komaki H."/>
            <person name="Tamura T."/>
        </authorList>
    </citation>
    <scope>NUCLEOTIDE SEQUENCE</scope>
    <source>
        <strain evidence="2">NBRC 14990</strain>
    </source>
</reference>
<keyword evidence="3" id="KW-1185">Reference proteome</keyword>
<organism evidence="2 3">
    <name type="scientific">Actinoplanes cyaneus</name>
    <dbReference type="NCBI Taxonomy" id="52696"/>
    <lineage>
        <taxon>Bacteria</taxon>
        <taxon>Bacillati</taxon>
        <taxon>Actinomycetota</taxon>
        <taxon>Actinomycetes</taxon>
        <taxon>Micromonosporales</taxon>
        <taxon>Micromonosporaceae</taxon>
        <taxon>Actinoplanes</taxon>
    </lineage>
</organism>
<dbReference type="EMBL" id="BOMH01000066">
    <property type="protein sequence ID" value="GID69747.1"/>
    <property type="molecule type" value="Genomic_DNA"/>
</dbReference>
<dbReference type="SMART" id="SM00855">
    <property type="entry name" value="PGAM"/>
    <property type="match status" value="1"/>
</dbReference>
<evidence type="ECO:0000256" key="1">
    <source>
        <dbReference type="SAM" id="MobiDB-lite"/>
    </source>
</evidence>
<dbReference type="PANTHER" id="PTHR48100:SF1">
    <property type="entry name" value="HISTIDINE PHOSPHATASE FAMILY PROTEIN-RELATED"/>
    <property type="match status" value="1"/>
</dbReference>
<proteinExistence type="predicted"/>
<gene>
    <name evidence="2" type="primary">gpm_3</name>
    <name evidence="2" type="ORF">Acy02nite_76280</name>
</gene>
<dbReference type="CDD" id="cd07067">
    <property type="entry name" value="HP_PGM_like"/>
    <property type="match status" value="1"/>
</dbReference>
<evidence type="ECO:0000313" key="2">
    <source>
        <dbReference type="EMBL" id="GID69747.1"/>
    </source>
</evidence>
<dbReference type="AlphaFoldDB" id="A0A919IR43"/>